<evidence type="ECO:0000313" key="2">
    <source>
        <dbReference type="Proteomes" id="UP000245383"/>
    </source>
</evidence>
<name>A0A2T9YNL8_9FUNG</name>
<protein>
    <submittedName>
        <fullName evidence="1">Uncharacterized protein</fullName>
    </submittedName>
</protein>
<evidence type="ECO:0000313" key="1">
    <source>
        <dbReference type="EMBL" id="PVU93926.1"/>
    </source>
</evidence>
<reference evidence="1 2" key="1">
    <citation type="journal article" date="2018" name="MBio">
        <title>Comparative Genomics Reveals the Core Gene Toolbox for the Fungus-Insect Symbiosis.</title>
        <authorList>
            <person name="Wang Y."/>
            <person name="Stata M."/>
            <person name="Wang W."/>
            <person name="Stajich J.E."/>
            <person name="White M.M."/>
            <person name="Moncalvo J.M."/>
        </authorList>
    </citation>
    <scope>NUCLEOTIDE SEQUENCE [LARGE SCALE GENOMIC DNA]</scope>
    <source>
        <strain evidence="1 2">SWE-8-4</strain>
    </source>
</reference>
<keyword evidence="2" id="KW-1185">Reference proteome</keyword>
<dbReference type="Proteomes" id="UP000245383">
    <property type="component" value="Unassembled WGS sequence"/>
</dbReference>
<organism evidence="1 2">
    <name type="scientific">Smittium simulii</name>
    <dbReference type="NCBI Taxonomy" id="133385"/>
    <lineage>
        <taxon>Eukaryota</taxon>
        <taxon>Fungi</taxon>
        <taxon>Fungi incertae sedis</taxon>
        <taxon>Zoopagomycota</taxon>
        <taxon>Kickxellomycotina</taxon>
        <taxon>Harpellomycetes</taxon>
        <taxon>Harpellales</taxon>
        <taxon>Legeriomycetaceae</taxon>
        <taxon>Smittium</taxon>
    </lineage>
</organism>
<dbReference type="EMBL" id="MBFR01000108">
    <property type="protein sequence ID" value="PVU93926.1"/>
    <property type="molecule type" value="Genomic_DNA"/>
</dbReference>
<accession>A0A2T9YNL8</accession>
<dbReference type="OrthoDB" id="5562002at2759"/>
<sequence>MSDNPVHLTAGQIANAEELLAGKKIEIATLRQQLIDGENIENAEASIELECSGIW</sequence>
<proteinExistence type="predicted"/>
<comment type="caution">
    <text evidence="1">The sequence shown here is derived from an EMBL/GenBank/DDBJ whole genome shotgun (WGS) entry which is preliminary data.</text>
</comment>
<dbReference type="AlphaFoldDB" id="A0A2T9YNL8"/>
<gene>
    <name evidence="1" type="ORF">BB561_002938</name>
</gene>